<evidence type="ECO:0000256" key="1">
    <source>
        <dbReference type="SAM" id="SignalP"/>
    </source>
</evidence>
<proteinExistence type="predicted"/>
<sequence length="279" mass="32094" precursor="true">MPYQRCLLPHRAALLLLSLLIGLTCTSARASEPVESDEPIAISGHEISEQQARESVQWLATTAMKYIPSVFKGDKDWGDTRRVWAGVKTRLDGFKLKTHRRYRELDHGRWIQYEIVLPKGSSPKSLFTTVHRVTRTEDAQTKDTRWRIDATTETPMHFTARVQRWNYGVKLYSVTVSGKMRVRLNLVSTIGFHVDYLQIPPVLVVDPNIENAKLKLVSFEVDRVSHVGGDMAEAWGEVMQEVIVERFVEKQNDNIVTKLNKAIDKHRDDLRFGWQNIVK</sequence>
<dbReference type="EMBL" id="SJPY01000001">
    <property type="protein sequence ID" value="TWU45399.1"/>
    <property type="molecule type" value="Genomic_DNA"/>
</dbReference>
<organism evidence="2 3">
    <name type="scientific">Novipirellula aureliae</name>
    <dbReference type="NCBI Taxonomy" id="2527966"/>
    <lineage>
        <taxon>Bacteria</taxon>
        <taxon>Pseudomonadati</taxon>
        <taxon>Planctomycetota</taxon>
        <taxon>Planctomycetia</taxon>
        <taxon>Pirellulales</taxon>
        <taxon>Pirellulaceae</taxon>
        <taxon>Novipirellula</taxon>
    </lineage>
</organism>
<keyword evidence="1" id="KW-0732">Signal</keyword>
<evidence type="ECO:0000313" key="3">
    <source>
        <dbReference type="Proteomes" id="UP000315471"/>
    </source>
</evidence>
<dbReference type="OrthoDB" id="286633at2"/>
<feature type="signal peptide" evidence="1">
    <location>
        <begin position="1"/>
        <end position="30"/>
    </location>
</feature>
<protein>
    <submittedName>
        <fullName evidence="2">Uncharacterized protein</fullName>
    </submittedName>
</protein>
<name>A0A5C6EDV2_9BACT</name>
<dbReference type="Proteomes" id="UP000315471">
    <property type="component" value="Unassembled WGS sequence"/>
</dbReference>
<reference evidence="2 3" key="1">
    <citation type="submission" date="2019-02" db="EMBL/GenBank/DDBJ databases">
        <title>Deep-cultivation of Planctomycetes and their phenomic and genomic characterization uncovers novel biology.</title>
        <authorList>
            <person name="Wiegand S."/>
            <person name="Jogler M."/>
            <person name="Boedeker C."/>
            <person name="Pinto D."/>
            <person name="Vollmers J."/>
            <person name="Rivas-Marin E."/>
            <person name="Kohn T."/>
            <person name="Peeters S.H."/>
            <person name="Heuer A."/>
            <person name="Rast P."/>
            <person name="Oberbeckmann S."/>
            <person name="Bunk B."/>
            <person name="Jeske O."/>
            <person name="Meyerdierks A."/>
            <person name="Storesund J.E."/>
            <person name="Kallscheuer N."/>
            <person name="Luecker S."/>
            <person name="Lage O.M."/>
            <person name="Pohl T."/>
            <person name="Merkel B.J."/>
            <person name="Hornburger P."/>
            <person name="Mueller R.-W."/>
            <person name="Bruemmer F."/>
            <person name="Labrenz M."/>
            <person name="Spormann A.M."/>
            <person name="Op Den Camp H."/>
            <person name="Overmann J."/>
            <person name="Amann R."/>
            <person name="Jetten M.S.M."/>
            <person name="Mascher T."/>
            <person name="Medema M.H."/>
            <person name="Devos D.P."/>
            <person name="Kaster A.-K."/>
            <person name="Ovreas L."/>
            <person name="Rohde M."/>
            <person name="Galperin M.Y."/>
            <person name="Jogler C."/>
        </authorList>
    </citation>
    <scope>NUCLEOTIDE SEQUENCE [LARGE SCALE GENOMIC DNA]</scope>
    <source>
        <strain evidence="2 3">Q31b</strain>
    </source>
</reference>
<dbReference type="RefSeq" id="WP_146598110.1">
    <property type="nucleotide sequence ID" value="NZ_SJPY01000001.1"/>
</dbReference>
<keyword evidence="3" id="KW-1185">Reference proteome</keyword>
<comment type="caution">
    <text evidence="2">The sequence shown here is derived from an EMBL/GenBank/DDBJ whole genome shotgun (WGS) entry which is preliminary data.</text>
</comment>
<feature type="chain" id="PRO_5022684139" evidence="1">
    <location>
        <begin position="31"/>
        <end position="279"/>
    </location>
</feature>
<accession>A0A5C6EDV2</accession>
<evidence type="ECO:0000313" key="2">
    <source>
        <dbReference type="EMBL" id="TWU45399.1"/>
    </source>
</evidence>
<gene>
    <name evidence="2" type="ORF">Q31b_05710</name>
</gene>
<dbReference type="AlphaFoldDB" id="A0A5C6EDV2"/>